<feature type="region of interest" description="Disordered" evidence="1">
    <location>
        <begin position="133"/>
        <end position="153"/>
    </location>
</feature>
<evidence type="ECO:0008006" key="4">
    <source>
        <dbReference type="Google" id="ProtNLM"/>
    </source>
</evidence>
<dbReference type="EMBL" id="BAAASL010000005">
    <property type="protein sequence ID" value="GAA2712173.1"/>
    <property type="molecule type" value="Genomic_DNA"/>
</dbReference>
<feature type="region of interest" description="Disordered" evidence="1">
    <location>
        <begin position="1"/>
        <end position="27"/>
    </location>
</feature>
<gene>
    <name evidence="2" type="ORF">GCM10010315_15270</name>
</gene>
<feature type="compositionally biased region" description="Basic and acidic residues" evidence="1">
    <location>
        <begin position="15"/>
        <end position="27"/>
    </location>
</feature>
<comment type="caution">
    <text evidence="2">The sequence shown here is derived from an EMBL/GenBank/DDBJ whole genome shotgun (WGS) entry which is preliminary data.</text>
</comment>
<protein>
    <recommendedName>
        <fullName evidence="4">DNA-binding protein</fullName>
    </recommendedName>
</protein>
<evidence type="ECO:0000256" key="1">
    <source>
        <dbReference type="SAM" id="MobiDB-lite"/>
    </source>
</evidence>
<reference evidence="2 3" key="1">
    <citation type="journal article" date="2019" name="Int. J. Syst. Evol. Microbiol.">
        <title>The Global Catalogue of Microorganisms (GCM) 10K type strain sequencing project: providing services to taxonomists for standard genome sequencing and annotation.</title>
        <authorList>
            <consortium name="The Broad Institute Genomics Platform"/>
            <consortium name="The Broad Institute Genome Sequencing Center for Infectious Disease"/>
            <person name="Wu L."/>
            <person name="Ma J."/>
        </authorList>
    </citation>
    <scope>NUCLEOTIDE SEQUENCE [LARGE SCALE GENOMIC DNA]</scope>
    <source>
        <strain evidence="2 3">JCM 4542</strain>
    </source>
</reference>
<dbReference type="Proteomes" id="UP001500886">
    <property type="component" value="Unassembled WGS sequence"/>
</dbReference>
<name>A0ABN3TMJ6_9ACTN</name>
<accession>A0ABN3TMJ6</accession>
<organism evidence="2 3">
    <name type="scientific">Streptomyces luteosporeus</name>
    <dbReference type="NCBI Taxonomy" id="173856"/>
    <lineage>
        <taxon>Bacteria</taxon>
        <taxon>Bacillati</taxon>
        <taxon>Actinomycetota</taxon>
        <taxon>Actinomycetes</taxon>
        <taxon>Kitasatosporales</taxon>
        <taxon>Streptomycetaceae</taxon>
        <taxon>Streptomyces</taxon>
    </lineage>
</organism>
<feature type="compositionally biased region" description="Basic and acidic residues" evidence="1">
    <location>
        <begin position="140"/>
        <end position="153"/>
    </location>
</feature>
<sequence length="153" mass="16259">MPDVDNRESTNTPFRPEDPDQARARREHLALARIRERFGGLAEDGQDPAAGPGPTAQEAVALVSALAGGRSGPGGAPAVDTTDLLAALTLLPRARAELDALEAGLMFLAREAGMTWAEIAFGLGLRSAQAAQQRCGRSLGRKDDSRDDDRTRR</sequence>
<keyword evidence="3" id="KW-1185">Reference proteome</keyword>
<proteinExistence type="predicted"/>
<evidence type="ECO:0000313" key="3">
    <source>
        <dbReference type="Proteomes" id="UP001500886"/>
    </source>
</evidence>
<evidence type="ECO:0000313" key="2">
    <source>
        <dbReference type="EMBL" id="GAA2712173.1"/>
    </source>
</evidence>